<feature type="domain" description="C2H2-type" evidence="9">
    <location>
        <begin position="400"/>
        <end position="427"/>
    </location>
</feature>
<evidence type="ECO:0000256" key="1">
    <source>
        <dbReference type="ARBA" id="ARBA00004123"/>
    </source>
</evidence>
<dbReference type="PROSITE" id="PS00028">
    <property type="entry name" value="ZINC_FINGER_C2H2_1"/>
    <property type="match status" value="7"/>
</dbReference>
<feature type="domain" description="C2H2-type" evidence="9">
    <location>
        <begin position="428"/>
        <end position="455"/>
    </location>
</feature>
<feature type="domain" description="C2H2-type" evidence="9">
    <location>
        <begin position="344"/>
        <end position="371"/>
    </location>
</feature>
<dbReference type="SUPFAM" id="SSF57667">
    <property type="entry name" value="beta-beta-alpha zinc fingers"/>
    <property type="match status" value="3"/>
</dbReference>
<proteinExistence type="predicted"/>
<comment type="caution">
    <text evidence="10">The sequence shown here is derived from an EMBL/GenBank/DDBJ whole genome shotgun (WGS) entry which is preliminary data.</text>
</comment>
<feature type="domain" description="C2H2-type" evidence="9">
    <location>
        <begin position="456"/>
        <end position="483"/>
    </location>
</feature>
<evidence type="ECO:0000256" key="2">
    <source>
        <dbReference type="ARBA" id="ARBA00022723"/>
    </source>
</evidence>
<sequence length="630" mass="73108">MMPMPNIFCLVCDISINISSSINIFSTSFPCHRELLVNFVSRVLRTATSDLQNPYICSQCYNLFQMLEQAQKTVLNIRCEILKIYCATERRKSIKQSINNDTKLSLSINMPFDEQKLNCNDENLRGKINSQTTQVEKLIQQQCVQDNIANQNINILNADYVSNSKIAMELKKHFKKKLADYNEEDNVKSFDYNNSHNEIKKDDIFNSDKLHNSVELISENNMYNINTPQVNTYALKVHVGEQNFVSLIDSKKCDPKNSVKTDSIFSKNKLQVQNIDLEWKEKNENRENTTVPNDNKMKIPSKLGKTVKYNIKSLKYSCSTCNKRWRTSTELKTHMKTHSTLRPYMCEKCGQAYKQKRALEIHVGMHNGINPFQCNFCSKCFTQKGALRRHLPMHTGEMPYQCELCGKRFIHHTSYKMHRLSHSGKKSYKCHMCDLSLLSTSHLKRHMRVHTGERPYSCTVCGKRFAERYNLFAHQKIHDPVESKVKKIKGTQYQCNHCNLIFEQKKNLNDHMKHHCNVNETDLEKSQCTVENGMETHKLSKKIESEHVVLQETWIQMNRPKLDIIDNQTRFVLLQNTIPKTDENSFAVTFSDQKVSLESTNYNTNLQVIIEPTNGSLLGSNIPSIDKMHM</sequence>
<dbReference type="PANTHER" id="PTHR16515:SF49">
    <property type="entry name" value="GASTRULA ZINC FINGER PROTEIN XLCGF49.1-LIKE-RELATED"/>
    <property type="match status" value="1"/>
</dbReference>
<dbReference type="Gene3D" id="3.30.160.60">
    <property type="entry name" value="Classic Zinc Finger"/>
    <property type="match status" value="6"/>
</dbReference>
<gene>
    <name evidence="10" type="ORF">XYLVIOL_LOCUS2915</name>
</gene>
<accession>A0ABP1N9Y5</accession>
<comment type="subcellular location">
    <subcellularLocation>
        <location evidence="1">Nucleus</location>
    </subcellularLocation>
</comment>
<dbReference type="PANTHER" id="PTHR16515">
    <property type="entry name" value="PR DOMAIN ZINC FINGER PROTEIN"/>
    <property type="match status" value="1"/>
</dbReference>
<evidence type="ECO:0000256" key="6">
    <source>
        <dbReference type="ARBA" id="ARBA00023125"/>
    </source>
</evidence>
<keyword evidence="2" id="KW-0479">Metal-binding</keyword>
<evidence type="ECO:0000256" key="7">
    <source>
        <dbReference type="ARBA" id="ARBA00023242"/>
    </source>
</evidence>
<keyword evidence="11" id="KW-1185">Reference proteome</keyword>
<evidence type="ECO:0000256" key="3">
    <source>
        <dbReference type="ARBA" id="ARBA00022737"/>
    </source>
</evidence>
<dbReference type="Pfam" id="PF00096">
    <property type="entry name" value="zf-C2H2"/>
    <property type="match status" value="5"/>
</dbReference>
<protein>
    <recommendedName>
        <fullName evidence="9">C2H2-type domain-containing protein</fullName>
    </recommendedName>
</protein>
<dbReference type="InterPro" id="IPR013087">
    <property type="entry name" value="Znf_C2H2_type"/>
</dbReference>
<dbReference type="EMBL" id="CAXAJV020001288">
    <property type="protein sequence ID" value="CAL7937794.1"/>
    <property type="molecule type" value="Genomic_DNA"/>
</dbReference>
<evidence type="ECO:0000259" key="9">
    <source>
        <dbReference type="PROSITE" id="PS50157"/>
    </source>
</evidence>
<dbReference type="SMART" id="SM00355">
    <property type="entry name" value="ZnF_C2H2"/>
    <property type="match status" value="7"/>
</dbReference>
<keyword evidence="6" id="KW-0238">DNA-binding</keyword>
<evidence type="ECO:0000256" key="4">
    <source>
        <dbReference type="ARBA" id="ARBA00022771"/>
    </source>
</evidence>
<keyword evidence="7" id="KW-0539">Nucleus</keyword>
<dbReference type="Proteomes" id="UP001642520">
    <property type="component" value="Unassembled WGS sequence"/>
</dbReference>
<feature type="domain" description="C2H2-type" evidence="9">
    <location>
        <begin position="372"/>
        <end position="399"/>
    </location>
</feature>
<evidence type="ECO:0000313" key="10">
    <source>
        <dbReference type="EMBL" id="CAL7937794.1"/>
    </source>
</evidence>
<keyword evidence="5" id="KW-0862">Zinc</keyword>
<reference evidence="10 11" key="1">
    <citation type="submission" date="2024-08" db="EMBL/GenBank/DDBJ databases">
        <authorList>
            <person name="Will J Nash"/>
            <person name="Angela Man"/>
            <person name="Seanna McTaggart"/>
            <person name="Kendall Baker"/>
            <person name="Tom Barker"/>
            <person name="Leah Catchpole"/>
            <person name="Alex Durrant"/>
            <person name="Karim Gharbi"/>
            <person name="Naomi Irish"/>
            <person name="Gemy Kaithakottil"/>
            <person name="Debby Ku"/>
            <person name="Aaliyah Providence"/>
            <person name="Felix Shaw"/>
            <person name="David Swarbreck"/>
            <person name="Chris Watkins"/>
            <person name="Ann M. McCartney"/>
            <person name="Giulio Formenti"/>
            <person name="Alice Mouton"/>
            <person name="Noel Vella"/>
            <person name="Bjorn M von Reumont"/>
            <person name="Adriana Vella"/>
            <person name="Wilfried Haerty"/>
        </authorList>
    </citation>
    <scope>NUCLEOTIDE SEQUENCE [LARGE SCALE GENOMIC DNA]</scope>
</reference>
<keyword evidence="4 8" id="KW-0863">Zinc-finger</keyword>
<evidence type="ECO:0000256" key="5">
    <source>
        <dbReference type="ARBA" id="ARBA00022833"/>
    </source>
</evidence>
<dbReference type="InterPro" id="IPR036236">
    <property type="entry name" value="Znf_C2H2_sf"/>
</dbReference>
<evidence type="ECO:0000313" key="11">
    <source>
        <dbReference type="Proteomes" id="UP001642520"/>
    </source>
</evidence>
<feature type="domain" description="C2H2-type" evidence="9">
    <location>
        <begin position="493"/>
        <end position="520"/>
    </location>
</feature>
<name>A0ABP1N9Y5_XYLVO</name>
<dbReference type="InterPro" id="IPR050331">
    <property type="entry name" value="Zinc_finger"/>
</dbReference>
<keyword evidence="3" id="KW-0677">Repeat</keyword>
<organism evidence="10 11">
    <name type="scientific">Xylocopa violacea</name>
    <name type="common">Violet carpenter bee</name>
    <name type="synonym">Apis violacea</name>
    <dbReference type="NCBI Taxonomy" id="135666"/>
    <lineage>
        <taxon>Eukaryota</taxon>
        <taxon>Metazoa</taxon>
        <taxon>Ecdysozoa</taxon>
        <taxon>Arthropoda</taxon>
        <taxon>Hexapoda</taxon>
        <taxon>Insecta</taxon>
        <taxon>Pterygota</taxon>
        <taxon>Neoptera</taxon>
        <taxon>Endopterygota</taxon>
        <taxon>Hymenoptera</taxon>
        <taxon>Apocrita</taxon>
        <taxon>Aculeata</taxon>
        <taxon>Apoidea</taxon>
        <taxon>Anthophila</taxon>
        <taxon>Apidae</taxon>
        <taxon>Xylocopa</taxon>
        <taxon>Xylocopa</taxon>
    </lineage>
</organism>
<feature type="domain" description="C2H2-type" evidence="9">
    <location>
        <begin position="316"/>
        <end position="343"/>
    </location>
</feature>
<dbReference type="PROSITE" id="PS50157">
    <property type="entry name" value="ZINC_FINGER_C2H2_2"/>
    <property type="match status" value="7"/>
</dbReference>
<evidence type="ECO:0000256" key="8">
    <source>
        <dbReference type="PROSITE-ProRule" id="PRU00042"/>
    </source>
</evidence>